<dbReference type="PRINTS" id="PR00080">
    <property type="entry name" value="SDRFAMILY"/>
</dbReference>
<dbReference type="EMBL" id="SPKJ01000003">
    <property type="protein sequence ID" value="MYZ46406.1"/>
    <property type="molecule type" value="Genomic_DNA"/>
</dbReference>
<dbReference type="Pfam" id="PF13561">
    <property type="entry name" value="adh_short_C2"/>
    <property type="match status" value="1"/>
</dbReference>
<evidence type="ECO:0000313" key="3">
    <source>
        <dbReference type="Proteomes" id="UP000773614"/>
    </source>
</evidence>
<dbReference type="InterPro" id="IPR002347">
    <property type="entry name" value="SDR_fam"/>
</dbReference>
<dbReference type="PANTHER" id="PTHR42879:SF2">
    <property type="entry name" value="3-OXOACYL-[ACYL-CARRIER-PROTEIN] REDUCTASE FABG"/>
    <property type="match status" value="1"/>
</dbReference>
<dbReference type="PRINTS" id="PR00081">
    <property type="entry name" value="GDHRDH"/>
</dbReference>
<dbReference type="SUPFAM" id="SSF51735">
    <property type="entry name" value="NAD(P)-binding Rossmann-fold domains"/>
    <property type="match status" value="1"/>
</dbReference>
<dbReference type="PROSITE" id="PS00061">
    <property type="entry name" value="ADH_SHORT"/>
    <property type="match status" value="1"/>
</dbReference>
<dbReference type="InterPro" id="IPR020904">
    <property type="entry name" value="Sc_DH/Rdtase_CS"/>
</dbReference>
<comment type="similarity">
    <text evidence="1">Belongs to the short-chain dehydrogenases/reductases (SDR) family.</text>
</comment>
<dbReference type="PANTHER" id="PTHR42879">
    <property type="entry name" value="3-OXOACYL-(ACYL-CARRIER-PROTEIN) REDUCTASE"/>
    <property type="match status" value="1"/>
</dbReference>
<organism evidence="2 3">
    <name type="scientific">Propylenella binzhouense</name>
    <dbReference type="NCBI Taxonomy" id="2555902"/>
    <lineage>
        <taxon>Bacteria</taxon>
        <taxon>Pseudomonadati</taxon>
        <taxon>Pseudomonadota</taxon>
        <taxon>Alphaproteobacteria</taxon>
        <taxon>Hyphomicrobiales</taxon>
        <taxon>Propylenellaceae</taxon>
        <taxon>Propylenella</taxon>
    </lineage>
</organism>
<dbReference type="InterPro" id="IPR036291">
    <property type="entry name" value="NAD(P)-bd_dom_sf"/>
</dbReference>
<dbReference type="Proteomes" id="UP000773614">
    <property type="component" value="Unassembled WGS sequence"/>
</dbReference>
<comment type="caution">
    <text evidence="2">The sequence shown here is derived from an EMBL/GenBank/DDBJ whole genome shotgun (WGS) entry which is preliminary data.</text>
</comment>
<keyword evidence="3" id="KW-1185">Reference proteome</keyword>
<gene>
    <name evidence="2" type="ORF">E4O86_01555</name>
</gene>
<dbReference type="FunFam" id="3.40.50.720:FF:000084">
    <property type="entry name" value="Short-chain dehydrogenase reductase"/>
    <property type="match status" value="1"/>
</dbReference>
<evidence type="ECO:0000313" key="2">
    <source>
        <dbReference type="EMBL" id="MYZ46406.1"/>
    </source>
</evidence>
<accession>A0A964T0Y8</accession>
<protein>
    <submittedName>
        <fullName evidence="2">SDR family oxidoreductase</fullName>
    </submittedName>
</protein>
<dbReference type="AlphaFoldDB" id="A0A964T0Y8"/>
<dbReference type="OrthoDB" id="7568484at2"/>
<dbReference type="InterPro" id="IPR050259">
    <property type="entry name" value="SDR"/>
</dbReference>
<proteinExistence type="inferred from homology"/>
<dbReference type="CDD" id="cd05233">
    <property type="entry name" value="SDR_c"/>
    <property type="match status" value="1"/>
</dbReference>
<evidence type="ECO:0000256" key="1">
    <source>
        <dbReference type="ARBA" id="ARBA00006484"/>
    </source>
</evidence>
<dbReference type="Gene3D" id="3.40.50.720">
    <property type="entry name" value="NAD(P)-binding Rossmann-like Domain"/>
    <property type="match status" value="1"/>
</dbReference>
<sequence>MNIDLSGRTAVVTGGASNIGRSIAITLAEAGADVVIFDRDGDQAARTASVHPDRMSYIAFDLMDEAALARAVDALKARGKGIDLLVSNAGWVNTLPFMEKKPAETEFELQLNLHVPIALTRLVLPIMVERKYGRIVYISSDAARGGQRGQAVYSAAKGGLLSFARTLAQEVGKFGITVNSIAPAMIVPQSPEDIGAESMQNARDRPPEMMAKIVRAYPVGRVGKGSDVSHAVTFLCSDQAEFITGQTLAVNGGFLTI</sequence>
<dbReference type="RefSeq" id="WP_161138754.1">
    <property type="nucleotide sequence ID" value="NZ_SPKJ01000003.1"/>
</dbReference>
<reference evidence="2" key="1">
    <citation type="submission" date="2019-03" db="EMBL/GenBank/DDBJ databases">
        <title>Afifella sp. nov., isolated from activated sludge.</title>
        <authorList>
            <person name="Li Q."/>
            <person name="Liu Y."/>
        </authorList>
    </citation>
    <scope>NUCLEOTIDE SEQUENCE</scope>
    <source>
        <strain evidence="2">L72</strain>
    </source>
</reference>
<dbReference type="GO" id="GO:0032787">
    <property type="term" value="P:monocarboxylic acid metabolic process"/>
    <property type="evidence" value="ECO:0007669"/>
    <property type="project" value="UniProtKB-ARBA"/>
</dbReference>
<name>A0A964T0Y8_9HYPH</name>